<keyword evidence="3" id="KW-0479">Metal-binding</keyword>
<dbReference type="Pfam" id="PF13242">
    <property type="entry name" value="Hydrolase_like"/>
    <property type="match status" value="1"/>
</dbReference>
<dbReference type="GO" id="GO:0046872">
    <property type="term" value="F:metal ion binding"/>
    <property type="evidence" value="ECO:0007669"/>
    <property type="project" value="UniProtKB-KW"/>
</dbReference>
<keyword evidence="7" id="KW-1185">Reference proteome</keyword>
<evidence type="ECO:0000313" key="6">
    <source>
        <dbReference type="EMBL" id="EFG55362.1"/>
    </source>
</evidence>
<dbReference type="InterPro" id="IPR006357">
    <property type="entry name" value="HAD-SF_hydro_IIA"/>
</dbReference>
<protein>
    <submittedName>
        <fullName evidence="6">HAD hydrolase, TIGR01457 family</fullName>
    </submittedName>
</protein>
<dbReference type="InterPro" id="IPR023214">
    <property type="entry name" value="HAD_sf"/>
</dbReference>
<evidence type="ECO:0000256" key="2">
    <source>
        <dbReference type="ARBA" id="ARBA00006696"/>
    </source>
</evidence>
<comment type="similarity">
    <text evidence="2">Belongs to the HAD-like hydrolase superfamily. NagD family.</text>
</comment>
<dbReference type="Pfam" id="PF13344">
    <property type="entry name" value="Hydrolase_6"/>
    <property type="match status" value="1"/>
</dbReference>
<name>D4YTU1_9LACO</name>
<evidence type="ECO:0000256" key="3">
    <source>
        <dbReference type="ARBA" id="ARBA00022723"/>
    </source>
</evidence>
<dbReference type="SUPFAM" id="SSF56784">
    <property type="entry name" value="HAD-like"/>
    <property type="match status" value="1"/>
</dbReference>
<dbReference type="PANTHER" id="PTHR19288">
    <property type="entry name" value="4-NITROPHENYLPHOSPHATASE-RELATED"/>
    <property type="match status" value="1"/>
</dbReference>
<dbReference type="Proteomes" id="UP000004069">
    <property type="component" value="Unassembled WGS sequence"/>
</dbReference>
<dbReference type="PATRIC" id="fig|585524.9.peg.1117"/>
<evidence type="ECO:0000313" key="7">
    <source>
        <dbReference type="Proteomes" id="UP000004069"/>
    </source>
</evidence>
<dbReference type="PANTHER" id="PTHR19288:SF46">
    <property type="entry name" value="HALOACID DEHALOGENASE-LIKE HYDROLASE DOMAIN-CONTAINING PROTEIN 2"/>
    <property type="match status" value="1"/>
</dbReference>
<dbReference type="eggNOG" id="COG0647">
    <property type="taxonomic scope" value="Bacteria"/>
</dbReference>
<keyword evidence="5" id="KW-0460">Magnesium</keyword>
<dbReference type="NCBIfam" id="TIGR01457">
    <property type="entry name" value="HAD-SF-IIA-hyp2"/>
    <property type="match status" value="1"/>
</dbReference>
<dbReference type="GO" id="GO:0016791">
    <property type="term" value="F:phosphatase activity"/>
    <property type="evidence" value="ECO:0007669"/>
    <property type="project" value="TreeGrafter"/>
</dbReference>
<dbReference type="OrthoDB" id="9810449at2"/>
<proteinExistence type="inferred from homology"/>
<dbReference type="EMBL" id="ADNY01000036">
    <property type="protein sequence ID" value="EFG55362.1"/>
    <property type="molecule type" value="Genomic_DNA"/>
</dbReference>
<dbReference type="STRING" id="83683.B1745_01930"/>
<dbReference type="InterPro" id="IPR006354">
    <property type="entry name" value="HAD-SF_hydro_IIA_hyp1"/>
</dbReference>
<dbReference type="InterPro" id="IPR036412">
    <property type="entry name" value="HAD-like_sf"/>
</dbReference>
<dbReference type="GO" id="GO:0005737">
    <property type="term" value="C:cytoplasm"/>
    <property type="evidence" value="ECO:0007669"/>
    <property type="project" value="TreeGrafter"/>
</dbReference>
<comment type="cofactor">
    <cofactor evidence="1">
        <name>Mg(2+)</name>
        <dbReference type="ChEBI" id="CHEBI:18420"/>
    </cofactor>
</comment>
<evidence type="ECO:0000256" key="4">
    <source>
        <dbReference type="ARBA" id="ARBA00022801"/>
    </source>
</evidence>
<dbReference type="CDD" id="cd07530">
    <property type="entry name" value="HAD_Pase_UmpH-like"/>
    <property type="match status" value="1"/>
</dbReference>
<keyword evidence="4 6" id="KW-0378">Hydrolase</keyword>
<organism evidence="6 7">
    <name type="scientific">Lactobacillus amylolyticus DSM 11664</name>
    <dbReference type="NCBI Taxonomy" id="585524"/>
    <lineage>
        <taxon>Bacteria</taxon>
        <taxon>Bacillati</taxon>
        <taxon>Bacillota</taxon>
        <taxon>Bacilli</taxon>
        <taxon>Lactobacillales</taxon>
        <taxon>Lactobacillaceae</taxon>
        <taxon>Lactobacillus</taxon>
    </lineage>
</organism>
<evidence type="ECO:0000256" key="1">
    <source>
        <dbReference type="ARBA" id="ARBA00001946"/>
    </source>
</evidence>
<dbReference type="AlphaFoldDB" id="D4YTU1"/>
<sequence length="260" mass="28959">MKDYRIFLIDLDGTVYRGDETVESGVRFVHRLAEAKKDYLFLTNNTTRTPQMVVDKLKGHGIETDTAHVYTPSMATASYILQRNHQKKIGLYIIGEIGLWSEMLSHPEFEINEKNPDYVIVGMDRDLTYHKVRVATRAIRNGATFIGTNADLNLPLGDELIPGNGAQCAMVAAASGQNPLYIGKPESIIVEMALAKVGHTKDEAIIVGDNYDTDIRAGFNSNVDQLLTLTGVTQKQDIVGKKQPTILVNNLDELNYEKKY</sequence>
<gene>
    <name evidence="6" type="ORF">HMPREF0493_0952</name>
</gene>
<accession>D4YTU1</accession>
<comment type="caution">
    <text evidence="6">The sequence shown here is derived from an EMBL/GenBank/DDBJ whole genome shotgun (WGS) entry which is preliminary data.</text>
</comment>
<reference evidence="6 7" key="1">
    <citation type="submission" date="2010-04" db="EMBL/GenBank/DDBJ databases">
        <authorList>
            <person name="Muzny D."/>
            <person name="Qin X."/>
            <person name="Deng J."/>
            <person name="Jiang H."/>
            <person name="Liu Y."/>
            <person name="Qu J."/>
            <person name="Song X.-Z."/>
            <person name="Zhang L."/>
            <person name="Thornton R."/>
            <person name="Coyle M."/>
            <person name="Francisco L."/>
            <person name="Jackson L."/>
            <person name="Javaid M."/>
            <person name="Korchina V."/>
            <person name="Kovar C."/>
            <person name="Mata R."/>
            <person name="Mathew T."/>
            <person name="Ngo R."/>
            <person name="Nguyen L."/>
            <person name="Nguyen N."/>
            <person name="Okwuonu G."/>
            <person name="Ongeri F."/>
            <person name="Pham C."/>
            <person name="Simmons D."/>
            <person name="Wilczek-Boney K."/>
            <person name="Hale W."/>
            <person name="Jakkamsetti A."/>
            <person name="Pham P."/>
            <person name="Ruth R."/>
            <person name="San Lucas F."/>
            <person name="Warren J."/>
            <person name="Zhang J."/>
            <person name="Zhao Z."/>
            <person name="Zhou C."/>
            <person name="Zhu D."/>
            <person name="Lee S."/>
            <person name="Bess C."/>
            <person name="Blankenburg K."/>
            <person name="Forbes L."/>
            <person name="Fu Q."/>
            <person name="Gubbala S."/>
            <person name="Hirani K."/>
            <person name="Jayaseelan J.C."/>
            <person name="Lara F."/>
            <person name="Munidasa M."/>
            <person name="Palculict T."/>
            <person name="Patil S."/>
            <person name="Pu L.-L."/>
            <person name="Saada N."/>
            <person name="Tang L."/>
            <person name="Weissenberger G."/>
            <person name="Zhu Y."/>
            <person name="Hemphill L."/>
            <person name="Shang Y."/>
            <person name="Youmans B."/>
            <person name="Ayvaz T."/>
            <person name="Ross M."/>
            <person name="Santibanez J."/>
            <person name="Aqrawi P."/>
            <person name="Gross S."/>
            <person name="Joshi V."/>
            <person name="Fowler G."/>
            <person name="Nazareth L."/>
            <person name="Reid J."/>
            <person name="Worley K."/>
            <person name="Petrosino J."/>
            <person name="Highlander S."/>
            <person name="Gibbs R."/>
        </authorList>
    </citation>
    <scope>NUCLEOTIDE SEQUENCE [LARGE SCALE GENOMIC DNA]</scope>
    <source>
        <strain evidence="6 7">DSM 11664</strain>
    </source>
</reference>
<dbReference type="NCBIfam" id="TIGR01460">
    <property type="entry name" value="HAD-SF-IIA"/>
    <property type="match status" value="1"/>
</dbReference>
<dbReference type="Gene3D" id="3.40.50.1000">
    <property type="entry name" value="HAD superfamily/HAD-like"/>
    <property type="match status" value="2"/>
</dbReference>
<evidence type="ECO:0000256" key="5">
    <source>
        <dbReference type="ARBA" id="ARBA00022842"/>
    </source>
</evidence>
<dbReference type="RefSeq" id="WP_006352104.1">
    <property type="nucleotide sequence ID" value="NZ_ADNY01000036.1"/>
</dbReference>